<reference evidence="3" key="1">
    <citation type="journal article" date="2012" name="Proc. Natl. Acad. Sci. U.S.A.">
        <title>Antigenic diversity is generated by distinct evolutionary mechanisms in African trypanosome species.</title>
        <authorList>
            <person name="Jackson A.P."/>
            <person name="Berry A."/>
            <person name="Aslett M."/>
            <person name="Allison H.C."/>
            <person name="Burton P."/>
            <person name="Vavrova-Anderson J."/>
            <person name="Brown R."/>
            <person name="Browne H."/>
            <person name="Corton N."/>
            <person name="Hauser H."/>
            <person name="Gamble J."/>
            <person name="Gilderthorp R."/>
            <person name="Marcello L."/>
            <person name="McQuillan J."/>
            <person name="Otto T.D."/>
            <person name="Quail M.A."/>
            <person name="Sanders M.J."/>
            <person name="van Tonder A."/>
            <person name="Ginger M.L."/>
            <person name="Field M.C."/>
            <person name="Barry J.D."/>
            <person name="Hertz-Fowler C."/>
            <person name="Berriman M."/>
        </authorList>
    </citation>
    <scope>NUCLEOTIDE SEQUENCE</scope>
    <source>
        <strain evidence="3">Y486</strain>
    </source>
</reference>
<gene>
    <name evidence="3" type="ORF">TVY486_0603410</name>
</gene>
<organism evidence="3">
    <name type="scientific">Trypanosoma vivax (strain Y486)</name>
    <dbReference type="NCBI Taxonomy" id="1055687"/>
    <lineage>
        <taxon>Eukaryota</taxon>
        <taxon>Discoba</taxon>
        <taxon>Euglenozoa</taxon>
        <taxon>Kinetoplastea</taxon>
        <taxon>Metakinetoplastina</taxon>
        <taxon>Trypanosomatida</taxon>
        <taxon>Trypanosomatidae</taxon>
        <taxon>Trypanosoma</taxon>
        <taxon>Duttonella</taxon>
    </lineage>
</organism>
<feature type="transmembrane region" description="Helical" evidence="1">
    <location>
        <begin position="293"/>
        <end position="314"/>
    </location>
</feature>
<dbReference type="OMA" id="HANRPSC"/>
<evidence type="ECO:0008006" key="4">
    <source>
        <dbReference type="Google" id="ProtNLM"/>
    </source>
</evidence>
<name>G0TX60_TRYVY</name>
<keyword evidence="1" id="KW-1133">Transmembrane helix</keyword>
<dbReference type="EMBL" id="HE573022">
    <property type="protein sequence ID" value="CCC48550.1"/>
    <property type="molecule type" value="Genomic_DNA"/>
</dbReference>
<dbReference type="VEuPathDB" id="TriTrypDB:TvY486_0603410"/>
<proteinExistence type="predicted"/>
<evidence type="ECO:0000313" key="3">
    <source>
        <dbReference type="EMBL" id="CCC48550.1"/>
    </source>
</evidence>
<protein>
    <recommendedName>
        <fullName evidence="4">Autophagy-related protein 27</fullName>
    </recommendedName>
</protein>
<keyword evidence="1" id="KW-0812">Transmembrane</keyword>
<sequence>MLRVSVNVVALLVAALVLLGMVAETADKSVVPLCGEVRGFAGEHNDHIFIEVPLTPAAGEAIILVVRPFPVSPGELSQRWIQFNATYRLHEGAMSSSLSDSNGLLVLPSVEGGTRIEVKVKRVRTDGPVPFRLWSYHANRPACHIDVSADNSFISLVATRLNAVTGSARVYFKSVAPQGAKGVMITIGETLSPGAPDLGKHFQTMSSPEQQAGEDRKSGVVFPWSSGVLYFVFNPGATTASSMPLNVGVAWTSDADGTVGDSAPGAGSIGHPNETAGAQGVPVTSSESKGHSFLYYFFIFFGVGMIYVVVMSVFNYRQRGVTEFPEMLPHIDSLRACTTYVSLLYDSFRQGNSRGGYRDIGGGEMRTDTI</sequence>
<keyword evidence="2" id="KW-0732">Signal</keyword>
<evidence type="ECO:0000256" key="2">
    <source>
        <dbReference type="SAM" id="SignalP"/>
    </source>
</evidence>
<dbReference type="AlphaFoldDB" id="G0TX60"/>
<evidence type="ECO:0000256" key="1">
    <source>
        <dbReference type="SAM" id="Phobius"/>
    </source>
</evidence>
<accession>G0TX60</accession>
<keyword evidence="1" id="KW-0472">Membrane</keyword>
<feature type="chain" id="PRO_5003409765" description="Autophagy-related protein 27" evidence="2">
    <location>
        <begin position="26"/>
        <end position="370"/>
    </location>
</feature>
<feature type="signal peptide" evidence="2">
    <location>
        <begin position="1"/>
        <end position="25"/>
    </location>
</feature>